<comment type="caution">
    <text evidence="4">The sequence shown here is derived from an EMBL/GenBank/DDBJ whole genome shotgun (WGS) entry which is preliminary data.</text>
</comment>
<organism evidence="4 5">
    <name type="scientific">Funneliformis geosporum</name>
    <dbReference type="NCBI Taxonomy" id="1117311"/>
    <lineage>
        <taxon>Eukaryota</taxon>
        <taxon>Fungi</taxon>
        <taxon>Fungi incertae sedis</taxon>
        <taxon>Mucoromycota</taxon>
        <taxon>Glomeromycotina</taxon>
        <taxon>Glomeromycetes</taxon>
        <taxon>Glomerales</taxon>
        <taxon>Glomeraceae</taxon>
        <taxon>Funneliformis</taxon>
    </lineage>
</organism>
<evidence type="ECO:0000313" key="4">
    <source>
        <dbReference type="EMBL" id="CAI2167484.1"/>
    </source>
</evidence>
<feature type="compositionally biased region" description="Polar residues" evidence="1">
    <location>
        <begin position="129"/>
        <end position="139"/>
    </location>
</feature>
<protein>
    <submittedName>
        <fullName evidence="4">13512_t:CDS:1</fullName>
    </submittedName>
</protein>
<evidence type="ECO:0000256" key="3">
    <source>
        <dbReference type="SAM" id="SignalP"/>
    </source>
</evidence>
<keyword evidence="3" id="KW-0732">Signal</keyword>
<feature type="compositionally biased region" description="Pro residues" evidence="1">
    <location>
        <begin position="92"/>
        <end position="101"/>
    </location>
</feature>
<sequence>MASTRRISKYLLLLLIGLFLVSIAFPIANAQEPKVPDDAKTPEAPPKEPEKPEQPKDAPKDAPKDDTPKDPPPPNDDDPEPQPKNDPKDNPKQPPQQPKQPNPITITSLTTVSGGTATGPPIPKKAKGANQNTESSDSGGNVITAAIVVATVVVCAAIGIWIFRKWKLTPSRNFKEKIQPVNFAPRTHESDTVFLRELNEP</sequence>
<keyword evidence="2" id="KW-0812">Transmembrane</keyword>
<feature type="transmembrane region" description="Helical" evidence="2">
    <location>
        <begin position="142"/>
        <end position="163"/>
    </location>
</feature>
<feature type="signal peptide" evidence="3">
    <location>
        <begin position="1"/>
        <end position="30"/>
    </location>
</feature>
<dbReference type="OrthoDB" id="3261505at2759"/>
<evidence type="ECO:0000256" key="1">
    <source>
        <dbReference type="SAM" id="MobiDB-lite"/>
    </source>
</evidence>
<proteinExistence type="predicted"/>
<keyword evidence="5" id="KW-1185">Reference proteome</keyword>
<name>A0A9W4SFC9_9GLOM</name>
<evidence type="ECO:0000313" key="5">
    <source>
        <dbReference type="Proteomes" id="UP001153678"/>
    </source>
</evidence>
<accession>A0A9W4SFC9</accession>
<gene>
    <name evidence="4" type="ORF">FWILDA_LOCUS3098</name>
</gene>
<feature type="chain" id="PRO_5040720182" evidence="3">
    <location>
        <begin position="31"/>
        <end position="201"/>
    </location>
</feature>
<dbReference type="EMBL" id="CAMKVN010000396">
    <property type="protein sequence ID" value="CAI2167484.1"/>
    <property type="molecule type" value="Genomic_DNA"/>
</dbReference>
<feature type="compositionally biased region" description="Basic and acidic residues" evidence="1">
    <location>
        <begin position="34"/>
        <end position="69"/>
    </location>
</feature>
<evidence type="ECO:0000256" key="2">
    <source>
        <dbReference type="SAM" id="Phobius"/>
    </source>
</evidence>
<keyword evidence="2" id="KW-0472">Membrane</keyword>
<keyword evidence="2" id="KW-1133">Transmembrane helix</keyword>
<dbReference type="AlphaFoldDB" id="A0A9W4SFC9"/>
<dbReference type="Proteomes" id="UP001153678">
    <property type="component" value="Unassembled WGS sequence"/>
</dbReference>
<feature type="compositionally biased region" description="Polar residues" evidence="1">
    <location>
        <begin position="104"/>
        <end position="115"/>
    </location>
</feature>
<feature type="region of interest" description="Disordered" evidence="1">
    <location>
        <begin position="30"/>
        <end position="139"/>
    </location>
</feature>
<reference evidence="4" key="1">
    <citation type="submission" date="2022-08" db="EMBL/GenBank/DDBJ databases">
        <authorList>
            <person name="Kallberg Y."/>
            <person name="Tangrot J."/>
            <person name="Rosling A."/>
        </authorList>
    </citation>
    <scope>NUCLEOTIDE SEQUENCE</scope>
    <source>
        <strain evidence="4">Wild A</strain>
    </source>
</reference>
<feature type="compositionally biased region" description="Basic and acidic residues" evidence="1">
    <location>
        <begin position="81"/>
        <end position="91"/>
    </location>
</feature>